<evidence type="ECO:0000313" key="4">
    <source>
        <dbReference type="Proteomes" id="UP000676336"/>
    </source>
</evidence>
<accession>A0A8S3I583</accession>
<sequence length="149" mass="16588">PTTPSTRSLPIVQPSSPQHENIKPWSILAISPSSPSSSLYTNMSIASSPPPHSPVIPMSFKHIQDQEARAHEALRQISNKSLEKIQTEELAIQALHRLYNSDQEFDMLITIERVLPEIANPIWPRTQATTATSFSSPNIVLTTQRKGQK</sequence>
<dbReference type="Proteomes" id="UP000676336">
    <property type="component" value="Unassembled WGS sequence"/>
</dbReference>
<name>A0A8S3I583_9BILA</name>
<feature type="region of interest" description="Disordered" evidence="1">
    <location>
        <begin position="1"/>
        <end position="24"/>
    </location>
</feature>
<evidence type="ECO:0000313" key="3">
    <source>
        <dbReference type="EMBL" id="CAF5208040.1"/>
    </source>
</evidence>
<evidence type="ECO:0000256" key="1">
    <source>
        <dbReference type="SAM" id="MobiDB-lite"/>
    </source>
</evidence>
<feature type="non-terminal residue" evidence="2">
    <location>
        <position position="1"/>
    </location>
</feature>
<reference evidence="2" key="1">
    <citation type="submission" date="2021-02" db="EMBL/GenBank/DDBJ databases">
        <authorList>
            <person name="Nowell W R."/>
        </authorList>
    </citation>
    <scope>NUCLEOTIDE SEQUENCE</scope>
</reference>
<dbReference type="Proteomes" id="UP000681720">
    <property type="component" value="Unassembled WGS sequence"/>
</dbReference>
<dbReference type="AlphaFoldDB" id="A0A8S3I583"/>
<protein>
    <submittedName>
        <fullName evidence="2">Uncharacterized protein</fullName>
    </submittedName>
</protein>
<dbReference type="EMBL" id="CAJOBI010326135">
    <property type="protein sequence ID" value="CAF5192173.1"/>
    <property type="molecule type" value="Genomic_DNA"/>
</dbReference>
<comment type="caution">
    <text evidence="2">The sequence shown here is derived from an EMBL/GenBank/DDBJ whole genome shotgun (WGS) entry which is preliminary data.</text>
</comment>
<proteinExistence type="predicted"/>
<dbReference type="EMBL" id="CAJOBJ010350911">
    <property type="protein sequence ID" value="CAF5208040.1"/>
    <property type="molecule type" value="Genomic_DNA"/>
</dbReference>
<feature type="compositionally biased region" description="Polar residues" evidence="1">
    <location>
        <begin position="1"/>
        <end position="19"/>
    </location>
</feature>
<organism evidence="2 4">
    <name type="scientific">Rotaria magnacalcarata</name>
    <dbReference type="NCBI Taxonomy" id="392030"/>
    <lineage>
        <taxon>Eukaryota</taxon>
        <taxon>Metazoa</taxon>
        <taxon>Spiralia</taxon>
        <taxon>Gnathifera</taxon>
        <taxon>Rotifera</taxon>
        <taxon>Eurotatoria</taxon>
        <taxon>Bdelloidea</taxon>
        <taxon>Philodinida</taxon>
        <taxon>Philodinidae</taxon>
        <taxon>Rotaria</taxon>
    </lineage>
</organism>
<evidence type="ECO:0000313" key="2">
    <source>
        <dbReference type="EMBL" id="CAF5192173.1"/>
    </source>
</evidence>
<gene>
    <name evidence="3" type="ORF">GIL414_LOCUS78846</name>
    <name evidence="2" type="ORF">SMN809_LOCUS72645</name>
</gene>